<gene>
    <name evidence="2" type="ORF">Glove_340g13</name>
</gene>
<organism evidence="2 3">
    <name type="scientific">Diversispora epigaea</name>
    <dbReference type="NCBI Taxonomy" id="1348612"/>
    <lineage>
        <taxon>Eukaryota</taxon>
        <taxon>Fungi</taxon>
        <taxon>Fungi incertae sedis</taxon>
        <taxon>Mucoromycota</taxon>
        <taxon>Glomeromycotina</taxon>
        <taxon>Glomeromycetes</taxon>
        <taxon>Diversisporales</taxon>
        <taxon>Diversisporaceae</taxon>
        <taxon>Diversispora</taxon>
    </lineage>
</organism>
<comment type="similarity">
    <text evidence="1">Belongs to the SH3BGR family.</text>
</comment>
<dbReference type="Proteomes" id="UP000266861">
    <property type="component" value="Unassembled WGS sequence"/>
</dbReference>
<dbReference type="OrthoDB" id="9932926at2759"/>
<protein>
    <submittedName>
        <fullName evidence="2">Uncharacterized protein</fullName>
    </submittedName>
</protein>
<dbReference type="PANTHER" id="PTHR12232:SF0">
    <property type="entry name" value="THIOREDOXIN DOMAIN-CONTAINING PROTEIN"/>
    <property type="match status" value="1"/>
</dbReference>
<dbReference type="Gene3D" id="3.40.30.10">
    <property type="entry name" value="Glutaredoxin"/>
    <property type="match status" value="1"/>
</dbReference>
<evidence type="ECO:0000256" key="1">
    <source>
        <dbReference type="ARBA" id="ARBA00007764"/>
    </source>
</evidence>
<dbReference type="InterPro" id="IPR051033">
    <property type="entry name" value="SH3BGR"/>
</dbReference>
<accession>A0A397HLD9</accession>
<dbReference type="Pfam" id="PF04908">
    <property type="entry name" value="SH3BGR"/>
    <property type="match status" value="1"/>
</dbReference>
<name>A0A397HLD9_9GLOM</name>
<keyword evidence="3" id="KW-1185">Reference proteome</keyword>
<dbReference type="SUPFAM" id="SSF52833">
    <property type="entry name" value="Thioredoxin-like"/>
    <property type="match status" value="1"/>
</dbReference>
<dbReference type="STRING" id="1348612.A0A397HLD9"/>
<comment type="caution">
    <text evidence="2">The sequence shown here is derived from an EMBL/GenBank/DDBJ whole genome shotgun (WGS) entry which is preliminary data.</text>
</comment>
<dbReference type="InterPro" id="IPR036249">
    <property type="entry name" value="Thioredoxin-like_sf"/>
</dbReference>
<dbReference type="GO" id="GO:0005737">
    <property type="term" value="C:cytoplasm"/>
    <property type="evidence" value="ECO:0007669"/>
    <property type="project" value="TreeGrafter"/>
</dbReference>
<reference evidence="2 3" key="1">
    <citation type="submission" date="2018-08" db="EMBL/GenBank/DDBJ databases">
        <title>Genome and evolution of the arbuscular mycorrhizal fungus Diversispora epigaea (formerly Glomus versiforme) and its bacterial endosymbionts.</title>
        <authorList>
            <person name="Sun X."/>
            <person name="Fei Z."/>
            <person name="Harrison M."/>
        </authorList>
    </citation>
    <scope>NUCLEOTIDE SEQUENCE [LARGE SCALE GENOMIC DNA]</scope>
    <source>
        <strain evidence="2 3">IT104</strain>
    </source>
</reference>
<evidence type="ECO:0000313" key="2">
    <source>
        <dbReference type="EMBL" id="RHZ62406.1"/>
    </source>
</evidence>
<dbReference type="InterPro" id="IPR006993">
    <property type="entry name" value="Glut_rich_SH3-bd"/>
</dbReference>
<dbReference type="EMBL" id="PQFF01000310">
    <property type="protein sequence ID" value="RHZ62406.1"/>
    <property type="molecule type" value="Genomic_DNA"/>
</dbReference>
<evidence type="ECO:0000313" key="3">
    <source>
        <dbReference type="Proteomes" id="UP000266861"/>
    </source>
</evidence>
<dbReference type="PANTHER" id="PTHR12232">
    <property type="entry name" value="SH3 DOMAIN-BINDING GLUTAMIC ACID-RICH-LIKE PROTEIN"/>
    <property type="match status" value="1"/>
</dbReference>
<dbReference type="PROSITE" id="PS51354">
    <property type="entry name" value="GLUTAREDOXIN_2"/>
    <property type="match status" value="1"/>
</dbReference>
<dbReference type="AlphaFoldDB" id="A0A397HLD9"/>
<sequence length="95" mass="10866">MEKSKVEIYGSSVAGNIFVKKNQESIEFILKANKIDFSFVDVAADDDQLKYMKRKNRGEKELPQIFVGGEYKGLLKGLEEANEFKEVKKFLGLEK</sequence>
<proteinExistence type="inferred from homology"/>